<dbReference type="InterPro" id="IPR004843">
    <property type="entry name" value="Calcineurin-like_PHP"/>
</dbReference>
<dbReference type="GO" id="GO:0005886">
    <property type="term" value="C:plasma membrane"/>
    <property type="evidence" value="ECO:0007669"/>
    <property type="project" value="TreeGrafter"/>
</dbReference>
<evidence type="ECO:0000256" key="7">
    <source>
        <dbReference type="ARBA" id="ARBA00022723"/>
    </source>
</evidence>
<evidence type="ECO:0000256" key="2">
    <source>
        <dbReference type="ARBA" id="ARBA00006654"/>
    </source>
</evidence>
<dbReference type="PANTHER" id="PTHR11575">
    <property type="entry name" value="5'-NUCLEOTIDASE-RELATED"/>
    <property type="match status" value="1"/>
</dbReference>
<protein>
    <recommendedName>
        <fullName evidence="3">apyrase</fullName>
        <ecNumber evidence="3">3.6.1.5</ecNumber>
    </recommendedName>
</protein>
<evidence type="ECO:0000256" key="11">
    <source>
        <dbReference type="ARBA" id="ARBA00023240"/>
    </source>
</evidence>
<dbReference type="GO" id="GO:0046872">
    <property type="term" value="F:metal ion binding"/>
    <property type="evidence" value="ECO:0007669"/>
    <property type="project" value="UniProtKB-KW"/>
</dbReference>
<dbReference type="FunFam" id="3.60.21.10:FF:000020">
    <property type="entry name" value="NT5E isoform 4"/>
    <property type="match status" value="1"/>
</dbReference>
<dbReference type="GO" id="GO:0005615">
    <property type="term" value="C:extracellular space"/>
    <property type="evidence" value="ECO:0007669"/>
    <property type="project" value="UniProtKB-ARBA"/>
</dbReference>
<comment type="caution">
    <text evidence="15">The sequence shown here is derived from an EMBL/GenBank/DDBJ whole genome shotgun (WGS) entry which is preliminary data.</text>
</comment>
<reference evidence="15 16" key="1">
    <citation type="submission" date="2020-04" db="EMBL/GenBank/DDBJ databases">
        <authorList>
            <person name="Alioto T."/>
            <person name="Alioto T."/>
            <person name="Gomez Garrido J."/>
        </authorList>
    </citation>
    <scope>NUCLEOTIDE SEQUENCE [LARGE SCALE GENOMIC DNA]</scope>
</reference>
<dbReference type="EC" id="3.6.1.5" evidence="3"/>
<dbReference type="Gene3D" id="3.90.780.10">
    <property type="entry name" value="5'-Nucleotidase, C-terminal domain"/>
    <property type="match status" value="1"/>
</dbReference>
<dbReference type="SUPFAM" id="SSF55816">
    <property type="entry name" value="5'-nucleotidase (syn. UDP-sugar hydrolase), C-terminal domain"/>
    <property type="match status" value="1"/>
</dbReference>
<feature type="domain" description="5'-Nucleotidase C-terminal" evidence="14">
    <location>
        <begin position="333"/>
        <end position="507"/>
    </location>
</feature>
<proteinExistence type="inferred from homology"/>
<keyword evidence="10 12" id="KW-0378">Hydrolase</keyword>
<keyword evidence="4" id="KW-1201">Platelet aggregation inhibiting toxin</keyword>
<dbReference type="GO" id="GO:0004050">
    <property type="term" value="F:apyrase activity"/>
    <property type="evidence" value="ECO:0007669"/>
    <property type="project" value="UniProtKB-EC"/>
</dbReference>
<dbReference type="FunFam" id="3.90.780.10:FF:000004">
    <property type="entry name" value="UDP-sugar hydrolase, putative"/>
    <property type="match status" value="1"/>
</dbReference>
<dbReference type="EMBL" id="CADEPI010000018">
    <property type="protein sequence ID" value="CAB3364983.1"/>
    <property type="molecule type" value="Genomic_DNA"/>
</dbReference>
<comment type="subcellular location">
    <subcellularLocation>
        <location evidence="1">Secreted</location>
    </subcellularLocation>
</comment>
<keyword evidence="5" id="KW-0964">Secreted</keyword>
<accession>A0A8S1C6S2</accession>
<organism evidence="15 16">
    <name type="scientific">Cloeon dipterum</name>
    <dbReference type="NCBI Taxonomy" id="197152"/>
    <lineage>
        <taxon>Eukaryota</taxon>
        <taxon>Metazoa</taxon>
        <taxon>Ecdysozoa</taxon>
        <taxon>Arthropoda</taxon>
        <taxon>Hexapoda</taxon>
        <taxon>Insecta</taxon>
        <taxon>Pterygota</taxon>
        <taxon>Palaeoptera</taxon>
        <taxon>Ephemeroptera</taxon>
        <taxon>Pisciforma</taxon>
        <taxon>Baetidae</taxon>
        <taxon>Cloeon</taxon>
    </lineage>
</organism>
<dbReference type="Pfam" id="PF00149">
    <property type="entry name" value="Metallophos"/>
    <property type="match status" value="1"/>
</dbReference>
<dbReference type="Gene3D" id="3.60.21.10">
    <property type="match status" value="1"/>
</dbReference>
<keyword evidence="7" id="KW-0479">Metal-binding</keyword>
<dbReference type="GO" id="GO:0006196">
    <property type="term" value="P:AMP catabolic process"/>
    <property type="evidence" value="ECO:0007669"/>
    <property type="project" value="TreeGrafter"/>
</dbReference>
<dbReference type="AlphaFoldDB" id="A0A8S1C6S2"/>
<evidence type="ECO:0000256" key="8">
    <source>
        <dbReference type="ARBA" id="ARBA00022729"/>
    </source>
</evidence>
<evidence type="ECO:0000256" key="5">
    <source>
        <dbReference type="ARBA" id="ARBA00022525"/>
    </source>
</evidence>
<evidence type="ECO:0000256" key="12">
    <source>
        <dbReference type="RuleBase" id="RU362119"/>
    </source>
</evidence>
<sequence>MKSIITCLALFLAVHESAAQIKLSFLNFNDFHARFAPITIDGGDCKPGDNELGLCYGGIARLYTAMMERRNTMTNPILLNAGDNFQGTLLYTLFRWNITLEFMRQFNFDASALGNHEFDHGLEGIVPYIEGLGSPVVAANIDASQEPSIDGKFVPSVTIEREGTKIGIIGCITPYTSSMSTSGNLQFLDEIQPVTAEAQRLKASGVEIIVLLSHSGYDRDINMANQIPELDIIVGSHSHTFLYTGTPPSNETPEGEYPTVVTQAAGHKCLIVQAKAFSKYLGVLEVDFDAAGEVLSWTGNPVLLDASVAEDPTLVTMLKPWAEEANIIGDQVLGSTAVYLESTTCYDGECTMGSFLADAMIYEHTEVVDDDGWTNAAIAIMNPGGIRGPMGESSTITVNDLFTAQPFQNTIDTIELQGKDIFELMEQAATRPAFKSWRSSRFSEGRGCFQVAGIHSTYNLSNPAGSRLIDLKLRCARCRIPEYLPVELETWYVVVMPSFLAGGTSYPLIGERGRNKTVGRVDVEVFADYIKSQSPIITAVEGRTTVV</sequence>
<name>A0A8S1C6S2_9INSE</name>
<keyword evidence="9 12" id="KW-0547">Nucleotide-binding</keyword>
<evidence type="ECO:0000313" key="15">
    <source>
        <dbReference type="EMBL" id="CAB3364983.1"/>
    </source>
</evidence>
<dbReference type="PANTHER" id="PTHR11575:SF32">
    <property type="entry name" value="APYRASE-LIKE PROTEIN"/>
    <property type="match status" value="1"/>
</dbReference>
<keyword evidence="16" id="KW-1185">Reference proteome</keyword>
<dbReference type="InterPro" id="IPR036907">
    <property type="entry name" value="5'-Nucleotdase_C_sf"/>
</dbReference>
<dbReference type="PRINTS" id="PR01607">
    <property type="entry name" value="APYRASEFAMLY"/>
</dbReference>
<dbReference type="GO" id="GO:0000166">
    <property type="term" value="F:nucleotide binding"/>
    <property type="evidence" value="ECO:0007669"/>
    <property type="project" value="UniProtKB-KW"/>
</dbReference>
<dbReference type="InterPro" id="IPR029052">
    <property type="entry name" value="Metallo-depent_PP-like"/>
</dbReference>
<evidence type="ECO:0000256" key="6">
    <source>
        <dbReference type="ARBA" id="ARBA00022656"/>
    </source>
</evidence>
<feature type="signal peptide" evidence="12">
    <location>
        <begin position="1"/>
        <end position="19"/>
    </location>
</feature>
<keyword evidence="8 12" id="KW-0732">Signal</keyword>
<dbReference type="GO" id="GO:0090729">
    <property type="term" value="F:toxin activity"/>
    <property type="evidence" value="ECO:0007669"/>
    <property type="project" value="UniProtKB-KW"/>
</dbReference>
<feature type="chain" id="PRO_5035964156" description="apyrase" evidence="12">
    <location>
        <begin position="20"/>
        <end position="547"/>
    </location>
</feature>
<feature type="domain" description="Calcineurin-like phosphoesterase" evidence="13">
    <location>
        <begin position="25"/>
        <end position="240"/>
    </location>
</feature>
<dbReference type="InterPro" id="IPR006179">
    <property type="entry name" value="5_nucleotidase/apyrase"/>
</dbReference>
<evidence type="ECO:0000256" key="3">
    <source>
        <dbReference type="ARBA" id="ARBA00012148"/>
    </source>
</evidence>
<evidence type="ECO:0000259" key="13">
    <source>
        <dbReference type="Pfam" id="PF00149"/>
    </source>
</evidence>
<dbReference type="CDD" id="cd07409">
    <property type="entry name" value="MPP_CD73_N"/>
    <property type="match status" value="1"/>
</dbReference>
<dbReference type="SUPFAM" id="SSF56300">
    <property type="entry name" value="Metallo-dependent phosphatases"/>
    <property type="match status" value="1"/>
</dbReference>
<keyword evidence="11" id="KW-1199">Hemostasis impairing toxin</keyword>
<evidence type="ECO:0000259" key="14">
    <source>
        <dbReference type="Pfam" id="PF02872"/>
    </source>
</evidence>
<dbReference type="Proteomes" id="UP000494165">
    <property type="component" value="Unassembled WGS sequence"/>
</dbReference>
<evidence type="ECO:0000256" key="10">
    <source>
        <dbReference type="ARBA" id="ARBA00022801"/>
    </source>
</evidence>
<evidence type="ECO:0000256" key="4">
    <source>
        <dbReference type="ARBA" id="ARBA00022442"/>
    </source>
</evidence>
<dbReference type="Pfam" id="PF02872">
    <property type="entry name" value="5_nucleotid_C"/>
    <property type="match status" value="1"/>
</dbReference>
<dbReference type="GO" id="GO:0008253">
    <property type="term" value="F:5'-nucleotidase activity"/>
    <property type="evidence" value="ECO:0007669"/>
    <property type="project" value="TreeGrafter"/>
</dbReference>
<evidence type="ECO:0000313" key="16">
    <source>
        <dbReference type="Proteomes" id="UP000494165"/>
    </source>
</evidence>
<dbReference type="PROSITE" id="PS00786">
    <property type="entry name" value="5_NUCLEOTIDASE_2"/>
    <property type="match status" value="1"/>
</dbReference>
<comment type="similarity">
    <text evidence="2 12">Belongs to the 5'-nucleotidase family.</text>
</comment>
<evidence type="ECO:0000256" key="1">
    <source>
        <dbReference type="ARBA" id="ARBA00004613"/>
    </source>
</evidence>
<dbReference type="InterPro" id="IPR008334">
    <property type="entry name" value="5'-Nucleotdase_C"/>
</dbReference>
<dbReference type="InterPro" id="IPR006146">
    <property type="entry name" value="5'-Nucleotdase_CS"/>
</dbReference>
<keyword evidence="6" id="KW-0800">Toxin</keyword>
<dbReference type="OrthoDB" id="7722975at2759"/>
<gene>
    <name evidence="15" type="ORF">CLODIP_2_CD12449</name>
</gene>
<evidence type="ECO:0000256" key="9">
    <source>
        <dbReference type="ARBA" id="ARBA00022741"/>
    </source>
</evidence>